<dbReference type="STRING" id="2070753.A0A3A3A6B9"/>
<dbReference type="Proteomes" id="UP000266188">
    <property type="component" value="Unassembled WGS sequence"/>
</dbReference>
<reference evidence="2" key="1">
    <citation type="submission" date="2017-02" db="EMBL/GenBank/DDBJ databases">
        <authorList>
            <person name="Tafer H."/>
            <person name="Lopandic K."/>
        </authorList>
    </citation>
    <scope>NUCLEOTIDE SEQUENCE [LARGE SCALE GENOMIC DNA]</scope>
    <source>
        <strain evidence="2">CBS 366.77</strain>
    </source>
</reference>
<name>A0A3A3A6B9_9EURO</name>
<accession>A0A3A3A6B9</accession>
<protein>
    <submittedName>
        <fullName evidence="1">Uncharacterized protein</fullName>
    </submittedName>
</protein>
<dbReference type="AlphaFoldDB" id="A0A3A3A6B9"/>
<dbReference type="OrthoDB" id="5273847at2759"/>
<evidence type="ECO:0000313" key="2">
    <source>
        <dbReference type="Proteomes" id="UP000266188"/>
    </source>
</evidence>
<dbReference type="EMBL" id="MVGC01000064">
    <property type="protein sequence ID" value="RJE24901.1"/>
    <property type="molecule type" value="Genomic_DNA"/>
</dbReference>
<keyword evidence="2" id="KW-1185">Reference proteome</keyword>
<evidence type="ECO:0000313" key="1">
    <source>
        <dbReference type="EMBL" id="RJE24901.1"/>
    </source>
</evidence>
<gene>
    <name evidence="1" type="ORF">PHISCL_02733</name>
</gene>
<comment type="caution">
    <text evidence="1">The sequence shown here is derived from an EMBL/GenBank/DDBJ whole genome shotgun (WGS) entry which is preliminary data.</text>
</comment>
<organism evidence="1 2">
    <name type="scientific">Aspergillus sclerotialis</name>
    <dbReference type="NCBI Taxonomy" id="2070753"/>
    <lineage>
        <taxon>Eukaryota</taxon>
        <taxon>Fungi</taxon>
        <taxon>Dikarya</taxon>
        <taxon>Ascomycota</taxon>
        <taxon>Pezizomycotina</taxon>
        <taxon>Eurotiomycetes</taxon>
        <taxon>Eurotiomycetidae</taxon>
        <taxon>Eurotiales</taxon>
        <taxon>Aspergillaceae</taxon>
        <taxon>Aspergillus</taxon>
        <taxon>Aspergillus subgen. Polypaecilum</taxon>
    </lineage>
</organism>
<proteinExistence type="predicted"/>
<sequence length="242" mass="27368">MCILEDDRGYYQRNRLCGFQVSTNHGRTASFVPLNYRLSVAVKPILIPSPGHTITGLVAIKEINRDRFIQIGAQSQQCNEQLTPPTVLENECHEVPEEQLRYDGSHFICRSNPGNYQTYASLKGVRKIRASAGIRGRSRSPSRISGLKFEYYNHPSPGIVGQWMDELEDAFELKPDEEVQTLTIWLTPTGLNTESPGMEVGQVAAIRIETTLSRSMTFYPPEFNSLPSNKLYHRYQSAPCEK</sequence>